<dbReference type="WBParaSite" id="ACOC_0001129401-mRNA-1">
    <property type="protein sequence ID" value="ACOC_0001129401-mRNA-1"/>
    <property type="gene ID" value="ACOC_0001129401"/>
</dbReference>
<evidence type="ECO:0000313" key="3">
    <source>
        <dbReference type="WBParaSite" id="ACOC_0001129401-mRNA-1"/>
    </source>
</evidence>
<dbReference type="AlphaFoldDB" id="A0A0R3PY42"/>
<keyword evidence="2" id="KW-1185">Reference proteome</keyword>
<name>A0A0R3PY42_ANGCS</name>
<dbReference type="EMBL" id="UYYA01004658">
    <property type="protein sequence ID" value="VDM62880.1"/>
    <property type="molecule type" value="Genomic_DNA"/>
</dbReference>
<evidence type="ECO:0000313" key="2">
    <source>
        <dbReference type="Proteomes" id="UP000267027"/>
    </source>
</evidence>
<proteinExistence type="predicted"/>
<accession>A0A0R3PY42</accession>
<organism evidence="3">
    <name type="scientific">Angiostrongylus costaricensis</name>
    <name type="common">Nematode worm</name>
    <dbReference type="NCBI Taxonomy" id="334426"/>
    <lineage>
        <taxon>Eukaryota</taxon>
        <taxon>Metazoa</taxon>
        <taxon>Ecdysozoa</taxon>
        <taxon>Nematoda</taxon>
        <taxon>Chromadorea</taxon>
        <taxon>Rhabditida</taxon>
        <taxon>Rhabditina</taxon>
        <taxon>Rhabditomorpha</taxon>
        <taxon>Strongyloidea</taxon>
        <taxon>Metastrongylidae</taxon>
        <taxon>Angiostrongylus</taxon>
    </lineage>
</organism>
<reference evidence="3" key="1">
    <citation type="submission" date="2017-02" db="UniProtKB">
        <authorList>
            <consortium name="WormBaseParasite"/>
        </authorList>
    </citation>
    <scope>IDENTIFICATION</scope>
</reference>
<protein>
    <submittedName>
        <fullName evidence="3">DUF3778 domain-containing protein</fullName>
    </submittedName>
</protein>
<reference evidence="1 2" key="2">
    <citation type="submission" date="2018-11" db="EMBL/GenBank/DDBJ databases">
        <authorList>
            <consortium name="Pathogen Informatics"/>
        </authorList>
    </citation>
    <scope>NUCLEOTIDE SEQUENCE [LARGE SCALE GENOMIC DNA]</scope>
    <source>
        <strain evidence="1 2">Costa Rica</strain>
    </source>
</reference>
<evidence type="ECO:0000313" key="1">
    <source>
        <dbReference type="EMBL" id="VDM62880.1"/>
    </source>
</evidence>
<sequence length="100" mass="11240">MATYKIRGRVCSCCLSVVLNTGRDLLITKWDPPVSLCSKLFTTMDDDSIGGDEDLLGTEPLAQYDLRRNHDDNIIKGRFSLFHIGFIITRITSSLQLFSV</sequence>
<gene>
    <name evidence="1" type="ORF">ACOC_LOCUS11295</name>
</gene>
<dbReference type="Proteomes" id="UP000267027">
    <property type="component" value="Unassembled WGS sequence"/>
</dbReference>